<protein>
    <submittedName>
        <fullName evidence="2">L-threonylcarbamoyladenylate synthase</fullName>
    </submittedName>
</protein>
<keyword evidence="3" id="KW-1185">Reference proteome</keyword>
<dbReference type="EMBL" id="PVTE01000007">
    <property type="protein sequence ID" value="PRY40014.1"/>
    <property type="molecule type" value="Genomic_DNA"/>
</dbReference>
<accession>A0A2T0T303</accession>
<gene>
    <name evidence="2" type="ORF">CLV58_107108</name>
</gene>
<proteinExistence type="predicted"/>
<evidence type="ECO:0000313" key="2">
    <source>
        <dbReference type="EMBL" id="PRY40014.1"/>
    </source>
</evidence>
<dbReference type="GO" id="GO:0003725">
    <property type="term" value="F:double-stranded RNA binding"/>
    <property type="evidence" value="ECO:0007669"/>
    <property type="project" value="InterPro"/>
</dbReference>
<sequence length="176" mass="19148">MAATIRDITYQLRQGNLIALADEAGWSVAADPTNEEAVAKLLTLFSVMPDGVRPTVLIQNADQLVLYVAKLPDVAYDVVDFAENPLIVVFEQGKNIAPVLLEQSQEIAVRRSLNAEVQRLIGGFGRGLLTIPFESLTLPPPAEAAVSERFGALPGMPRKPRIIRLDLDGGMAFIRK</sequence>
<dbReference type="Gene3D" id="3.90.870.10">
    <property type="entry name" value="DHBP synthase"/>
    <property type="match status" value="1"/>
</dbReference>
<dbReference type="InterPro" id="IPR017945">
    <property type="entry name" value="DHBP_synth_RibB-like_a/b_dom"/>
</dbReference>
<dbReference type="OrthoDB" id="9814580at2"/>
<dbReference type="InterPro" id="IPR006070">
    <property type="entry name" value="Sua5-like_dom"/>
</dbReference>
<dbReference type="Proteomes" id="UP000238375">
    <property type="component" value="Unassembled WGS sequence"/>
</dbReference>
<dbReference type="SUPFAM" id="SSF55821">
    <property type="entry name" value="YrdC/RibB"/>
    <property type="match status" value="1"/>
</dbReference>
<dbReference type="RefSeq" id="WP_106137645.1">
    <property type="nucleotide sequence ID" value="NZ_PVTE01000007.1"/>
</dbReference>
<dbReference type="PROSITE" id="PS51163">
    <property type="entry name" value="YRDC"/>
    <property type="match status" value="1"/>
</dbReference>
<reference evidence="2 3" key="1">
    <citation type="submission" date="2018-03" db="EMBL/GenBank/DDBJ databases">
        <title>Genomic Encyclopedia of Archaeal and Bacterial Type Strains, Phase II (KMG-II): from individual species to whole genera.</title>
        <authorList>
            <person name="Goeker M."/>
        </authorList>
    </citation>
    <scope>NUCLEOTIDE SEQUENCE [LARGE SCALE GENOMIC DNA]</scope>
    <source>
        <strain evidence="2 3">DSM 28354</strain>
    </source>
</reference>
<organism evidence="2 3">
    <name type="scientific">Spirosoma oryzae</name>
    <dbReference type="NCBI Taxonomy" id="1469603"/>
    <lineage>
        <taxon>Bacteria</taxon>
        <taxon>Pseudomonadati</taxon>
        <taxon>Bacteroidota</taxon>
        <taxon>Cytophagia</taxon>
        <taxon>Cytophagales</taxon>
        <taxon>Cytophagaceae</taxon>
        <taxon>Spirosoma</taxon>
    </lineage>
</organism>
<evidence type="ECO:0000313" key="3">
    <source>
        <dbReference type="Proteomes" id="UP000238375"/>
    </source>
</evidence>
<evidence type="ECO:0000259" key="1">
    <source>
        <dbReference type="PROSITE" id="PS51163"/>
    </source>
</evidence>
<dbReference type="Pfam" id="PF01300">
    <property type="entry name" value="Sua5_yciO_yrdC"/>
    <property type="match status" value="1"/>
</dbReference>
<name>A0A2T0T303_9BACT</name>
<dbReference type="AlphaFoldDB" id="A0A2T0T303"/>
<comment type="caution">
    <text evidence="2">The sequence shown here is derived from an EMBL/GenBank/DDBJ whole genome shotgun (WGS) entry which is preliminary data.</text>
</comment>
<feature type="domain" description="YrdC-like" evidence="1">
    <location>
        <begin position="2"/>
        <end position="176"/>
    </location>
</feature>